<dbReference type="EMBL" id="JAJAQI010000011">
    <property type="protein sequence ID" value="MCB4821983.1"/>
    <property type="molecule type" value="Genomic_DNA"/>
</dbReference>
<evidence type="ECO:0000256" key="3">
    <source>
        <dbReference type="ARBA" id="ARBA00022989"/>
    </source>
</evidence>
<comment type="caution">
    <text evidence="6">The sequence shown here is derived from an EMBL/GenBank/DDBJ whole genome shotgun (WGS) entry which is preliminary data.</text>
</comment>
<keyword evidence="7" id="KW-1185">Reference proteome</keyword>
<dbReference type="Proteomes" id="UP001139311">
    <property type="component" value="Unassembled WGS sequence"/>
</dbReference>
<dbReference type="PANTHER" id="PTHR35814:SF1">
    <property type="entry name" value="GLUTATHIONE S-TRANSFERASE-RELATED"/>
    <property type="match status" value="1"/>
</dbReference>
<reference evidence="6" key="1">
    <citation type="submission" date="2021-10" db="EMBL/GenBank/DDBJ databases">
        <title>Roseicella aerolatum sp. nov., isolated from aerosols of e-waste dismantling site.</title>
        <authorList>
            <person name="Qin T."/>
        </authorList>
    </citation>
    <scope>NUCLEOTIDE SEQUENCE</scope>
    <source>
        <strain evidence="6">GB24</strain>
    </source>
</reference>
<evidence type="ECO:0000313" key="6">
    <source>
        <dbReference type="EMBL" id="MCB4821983.1"/>
    </source>
</evidence>
<gene>
    <name evidence="6" type="ORF">LHA35_09595</name>
</gene>
<dbReference type="SUPFAM" id="SSF161084">
    <property type="entry name" value="MAPEG domain-like"/>
    <property type="match status" value="1"/>
</dbReference>
<dbReference type="GO" id="GO:0016020">
    <property type="term" value="C:membrane"/>
    <property type="evidence" value="ECO:0007669"/>
    <property type="project" value="UniProtKB-SubCell"/>
</dbReference>
<evidence type="ECO:0000313" key="7">
    <source>
        <dbReference type="Proteomes" id="UP001139311"/>
    </source>
</evidence>
<dbReference type="Gene3D" id="1.20.120.550">
    <property type="entry name" value="Membrane associated eicosanoid/glutathione metabolism-like domain"/>
    <property type="match status" value="1"/>
</dbReference>
<sequence length="132" mass="13940">MPLPATALYAALLAGLFLVLSIRVVRQRRRYHVALGAPHRLVERAVRAHGNCAEYVPLGLVLLGLLEGMGLPAWGVHALGTAFLAGRVLHAWGISQEPEVLRWRTLGMGLTFAVLGAGAAALLGLVLAHALG</sequence>
<organism evidence="6 7">
    <name type="scientific">Roseicella aerolata</name>
    <dbReference type="NCBI Taxonomy" id="2883479"/>
    <lineage>
        <taxon>Bacteria</taxon>
        <taxon>Pseudomonadati</taxon>
        <taxon>Pseudomonadota</taxon>
        <taxon>Alphaproteobacteria</taxon>
        <taxon>Acetobacterales</taxon>
        <taxon>Roseomonadaceae</taxon>
        <taxon>Roseicella</taxon>
    </lineage>
</organism>
<evidence type="ECO:0000256" key="4">
    <source>
        <dbReference type="ARBA" id="ARBA00023136"/>
    </source>
</evidence>
<dbReference type="InterPro" id="IPR023352">
    <property type="entry name" value="MAPEG-like_dom_sf"/>
</dbReference>
<feature type="transmembrane region" description="Helical" evidence="5">
    <location>
        <begin position="6"/>
        <end position="25"/>
    </location>
</feature>
<accession>A0A9X1IES2</accession>
<feature type="transmembrane region" description="Helical" evidence="5">
    <location>
        <begin position="106"/>
        <end position="131"/>
    </location>
</feature>
<dbReference type="InterPro" id="IPR001129">
    <property type="entry name" value="Membr-assoc_MAPEG"/>
</dbReference>
<evidence type="ECO:0000256" key="2">
    <source>
        <dbReference type="ARBA" id="ARBA00022692"/>
    </source>
</evidence>
<dbReference type="AlphaFoldDB" id="A0A9X1IES2"/>
<proteinExistence type="predicted"/>
<evidence type="ECO:0000256" key="5">
    <source>
        <dbReference type="SAM" id="Phobius"/>
    </source>
</evidence>
<keyword evidence="2 5" id="KW-0812">Transmembrane</keyword>
<dbReference type="RefSeq" id="WP_226607548.1">
    <property type="nucleotide sequence ID" value="NZ_JAJAQI010000011.1"/>
</dbReference>
<evidence type="ECO:0000256" key="1">
    <source>
        <dbReference type="ARBA" id="ARBA00004370"/>
    </source>
</evidence>
<dbReference type="PANTHER" id="PTHR35814">
    <property type="match status" value="1"/>
</dbReference>
<keyword evidence="4 5" id="KW-0472">Membrane</keyword>
<name>A0A9X1IES2_9PROT</name>
<dbReference type="Pfam" id="PF01124">
    <property type="entry name" value="MAPEG"/>
    <property type="match status" value="1"/>
</dbReference>
<comment type="subcellular location">
    <subcellularLocation>
        <location evidence="1">Membrane</location>
    </subcellularLocation>
</comment>
<protein>
    <submittedName>
        <fullName evidence="6">MAPEG family protein</fullName>
    </submittedName>
</protein>
<keyword evidence="3 5" id="KW-1133">Transmembrane helix</keyword>